<protein>
    <submittedName>
        <fullName evidence="1">Acetyl-CoA carboxylase</fullName>
    </submittedName>
</protein>
<organism evidence="1 2">
    <name type="scientific">Lactiplantibacillus modestisalitolerans</name>
    <dbReference type="NCBI Taxonomy" id="1457219"/>
    <lineage>
        <taxon>Bacteria</taxon>
        <taxon>Bacillati</taxon>
        <taxon>Bacillota</taxon>
        <taxon>Bacilli</taxon>
        <taxon>Lactobacillales</taxon>
        <taxon>Lactobacillaceae</taxon>
        <taxon>Lactiplantibacillus</taxon>
    </lineage>
</organism>
<evidence type="ECO:0000313" key="2">
    <source>
        <dbReference type="Proteomes" id="UP001589691"/>
    </source>
</evidence>
<accession>A0ABV5WWL9</accession>
<name>A0ABV5WWL9_9LACO</name>
<proteinExistence type="predicted"/>
<dbReference type="RefSeq" id="WP_137641848.1">
    <property type="nucleotide sequence ID" value="NZ_BJEA01000003.1"/>
</dbReference>
<evidence type="ECO:0000313" key="1">
    <source>
        <dbReference type="EMBL" id="MFB9770535.1"/>
    </source>
</evidence>
<dbReference type="Proteomes" id="UP001589691">
    <property type="component" value="Unassembled WGS sequence"/>
</dbReference>
<sequence>MTNDTKLICQRMDLLFKRLARTKYWLQVVNDHYDHSYNVFFNSQRKYERLKSIPLHTIATYDLSYLEKVLDELRTHTQLTIEFEGFSGQLWPGSQRLIEKVKNHYE</sequence>
<gene>
    <name evidence="1" type="ORF">ACFFLI_11735</name>
</gene>
<reference evidence="1 2" key="1">
    <citation type="submission" date="2024-09" db="EMBL/GenBank/DDBJ databases">
        <authorList>
            <person name="Sun Q."/>
            <person name="Mori K."/>
        </authorList>
    </citation>
    <scope>NUCLEOTIDE SEQUENCE [LARGE SCALE GENOMIC DNA]</scope>
    <source>
        <strain evidence="1 2">TBRC 4576</strain>
    </source>
</reference>
<dbReference type="EMBL" id="JBHLZY010000026">
    <property type="protein sequence ID" value="MFB9770535.1"/>
    <property type="molecule type" value="Genomic_DNA"/>
</dbReference>
<keyword evidence="2" id="KW-1185">Reference proteome</keyword>
<comment type="caution">
    <text evidence="1">The sequence shown here is derived from an EMBL/GenBank/DDBJ whole genome shotgun (WGS) entry which is preliminary data.</text>
</comment>